<protein>
    <recommendedName>
        <fullName evidence="1">F-box domain-containing protein</fullName>
    </recommendedName>
</protein>
<organism evidence="2 3">
    <name type="scientific">Urochloa decumbens</name>
    <dbReference type="NCBI Taxonomy" id="240449"/>
    <lineage>
        <taxon>Eukaryota</taxon>
        <taxon>Viridiplantae</taxon>
        <taxon>Streptophyta</taxon>
        <taxon>Embryophyta</taxon>
        <taxon>Tracheophyta</taxon>
        <taxon>Spermatophyta</taxon>
        <taxon>Magnoliopsida</taxon>
        <taxon>Liliopsida</taxon>
        <taxon>Poales</taxon>
        <taxon>Poaceae</taxon>
        <taxon>PACMAD clade</taxon>
        <taxon>Panicoideae</taxon>
        <taxon>Panicodae</taxon>
        <taxon>Paniceae</taxon>
        <taxon>Melinidinae</taxon>
        <taxon>Urochloa</taxon>
    </lineage>
</organism>
<dbReference type="Pfam" id="PF12937">
    <property type="entry name" value="F-box-like"/>
    <property type="match status" value="1"/>
</dbReference>
<reference evidence="3" key="1">
    <citation type="submission" date="2024-06" db="EMBL/GenBank/DDBJ databases">
        <authorList>
            <person name="Ryan C."/>
        </authorList>
    </citation>
    <scope>NUCLEOTIDE SEQUENCE [LARGE SCALE GENOMIC DNA]</scope>
</reference>
<dbReference type="AlphaFoldDB" id="A0ABC9BZJ7"/>
<proteinExistence type="predicted"/>
<dbReference type="SUPFAM" id="SSF52047">
    <property type="entry name" value="RNI-like"/>
    <property type="match status" value="1"/>
</dbReference>
<feature type="domain" description="F-box" evidence="1">
    <location>
        <begin position="18"/>
        <end position="63"/>
    </location>
</feature>
<dbReference type="InterPro" id="IPR032675">
    <property type="entry name" value="LRR_dom_sf"/>
</dbReference>
<evidence type="ECO:0000259" key="1">
    <source>
        <dbReference type="Pfam" id="PF12937"/>
    </source>
</evidence>
<dbReference type="InterPro" id="IPR001810">
    <property type="entry name" value="F-box_dom"/>
</dbReference>
<accession>A0ABC9BZJ7</accession>
<dbReference type="Gene3D" id="1.20.1280.50">
    <property type="match status" value="1"/>
</dbReference>
<sequence>MSSSSDRRCRYDPATGGWASLPRDILLDVFFKLGPREIVLGAEFACWAWRRTALEEPSLWRHIGMESPINCWPWRCVNRDIESAMMSAAVDRAAGQCEAFKGSSDEESLIPLVERAPSLKSLHIEHHSIYWDYDARSGEELVEALKKLTLLEDLQIYFQYAIDWEENNMLQSVCHACPRLKKLVMIYASGIVLELNEDEYCKEPIDGEIPVMDDLHTLELYECDLSCKGLNAILDSCPALQTLHIDGYFNKQEMDQELLMKCARVKNLTLPKRVNPQD</sequence>
<dbReference type="PANTHER" id="PTHR38926:SF74">
    <property type="entry name" value="OS08G0193600 PROTEIN"/>
    <property type="match status" value="1"/>
</dbReference>
<dbReference type="InterPro" id="IPR036047">
    <property type="entry name" value="F-box-like_dom_sf"/>
</dbReference>
<dbReference type="PANTHER" id="PTHR38926">
    <property type="entry name" value="F-BOX DOMAIN CONTAINING PROTEIN, EXPRESSED"/>
    <property type="match status" value="1"/>
</dbReference>
<dbReference type="Proteomes" id="UP001497457">
    <property type="component" value="Chromosome 27b"/>
</dbReference>
<evidence type="ECO:0000313" key="2">
    <source>
        <dbReference type="EMBL" id="CAL5007790.1"/>
    </source>
</evidence>
<gene>
    <name evidence="2" type="ORF">URODEC1_LOCUS68676</name>
</gene>
<dbReference type="Gene3D" id="3.80.10.10">
    <property type="entry name" value="Ribonuclease Inhibitor"/>
    <property type="match status" value="1"/>
</dbReference>
<name>A0ABC9BZJ7_9POAL</name>
<evidence type="ECO:0000313" key="3">
    <source>
        <dbReference type="Proteomes" id="UP001497457"/>
    </source>
</evidence>
<reference evidence="2 3" key="2">
    <citation type="submission" date="2024-10" db="EMBL/GenBank/DDBJ databases">
        <authorList>
            <person name="Ryan C."/>
        </authorList>
    </citation>
    <scope>NUCLEOTIDE SEQUENCE [LARGE SCALE GENOMIC DNA]</scope>
</reference>
<dbReference type="EMBL" id="OZ075137">
    <property type="protein sequence ID" value="CAL5007790.1"/>
    <property type="molecule type" value="Genomic_DNA"/>
</dbReference>
<dbReference type="SUPFAM" id="SSF81383">
    <property type="entry name" value="F-box domain"/>
    <property type="match status" value="1"/>
</dbReference>
<keyword evidence="3" id="KW-1185">Reference proteome</keyword>